<keyword evidence="3" id="KW-0547">Nucleotide-binding</keyword>
<dbReference type="InterPro" id="IPR017871">
    <property type="entry name" value="ABC_transporter-like_CS"/>
</dbReference>
<feature type="domain" description="ABC transmembrane type-1" evidence="12">
    <location>
        <begin position="164"/>
        <end position="444"/>
    </location>
</feature>
<dbReference type="PROSITE" id="PS00211">
    <property type="entry name" value="ABC_TRANSPORTER_1"/>
    <property type="match status" value="1"/>
</dbReference>
<evidence type="ECO:0000313" key="14">
    <source>
        <dbReference type="EMBL" id="CAH1195514.1"/>
    </source>
</evidence>
<proteinExistence type="predicted"/>
<dbReference type="CDD" id="cd18569">
    <property type="entry name" value="ABC_6TM_NHLM_bacteriocin"/>
    <property type="match status" value="1"/>
</dbReference>
<evidence type="ECO:0000256" key="1">
    <source>
        <dbReference type="ARBA" id="ARBA00004651"/>
    </source>
</evidence>
<dbReference type="Gene3D" id="3.40.50.300">
    <property type="entry name" value="P-loop containing nucleotide triphosphate hydrolases"/>
    <property type="match status" value="1"/>
</dbReference>
<organism evidence="14 15">
    <name type="scientific">Paenibacillus plantiphilus</name>
    <dbReference type="NCBI Taxonomy" id="2905650"/>
    <lineage>
        <taxon>Bacteria</taxon>
        <taxon>Bacillati</taxon>
        <taxon>Bacillota</taxon>
        <taxon>Bacilli</taxon>
        <taxon>Bacillales</taxon>
        <taxon>Paenibacillaceae</taxon>
        <taxon>Paenibacillus</taxon>
    </lineage>
</organism>
<evidence type="ECO:0000256" key="8">
    <source>
        <dbReference type="ARBA" id="ARBA00023136"/>
    </source>
</evidence>
<dbReference type="Gene3D" id="3.90.70.10">
    <property type="entry name" value="Cysteine proteinases"/>
    <property type="match status" value="1"/>
</dbReference>
<dbReference type="InterPro" id="IPR003593">
    <property type="entry name" value="AAA+_ATPase"/>
</dbReference>
<dbReference type="CDD" id="cd02420">
    <property type="entry name" value="Peptidase_C39D"/>
    <property type="match status" value="1"/>
</dbReference>
<comment type="caution">
    <text evidence="14">The sequence shown here is derived from an EMBL/GenBank/DDBJ whole genome shotgun (WGS) entry which is preliminary data.</text>
</comment>
<dbReference type="Proteomes" id="UP000838686">
    <property type="component" value="Unassembled WGS sequence"/>
</dbReference>
<dbReference type="PROSITE" id="PS50990">
    <property type="entry name" value="PEPTIDASE_C39"/>
    <property type="match status" value="1"/>
</dbReference>
<dbReference type="Pfam" id="PF00005">
    <property type="entry name" value="ABC_tran"/>
    <property type="match status" value="1"/>
</dbReference>
<evidence type="ECO:0000256" key="5">
    <source>
        <dbReference type="ARBA" id="ARBA00022840"/>
    </source>
</evidence>
<keyword evidence="15" id="KW-1185">Reference proteome</keyword>
<feature type="transmembrane region" description="Helical" evidence="10">
    <location>
        <begin position="198"/>
        <end position="219"/>
    </location>
</feature>
<dbReference type="InterPro" id="IPR011527">
    <property type="entry name" value="ABC1_TM_dom"/>
</dbReference>
<evidence type="ECO:0000256" key="10">
    <source>
        <dbReference type="SAM" id="Phobius"/>
    </source>
</evidence>
<evidence type="ECO:0000256" key="4">
    <source>
        <dbReference type="ARBA" id="ARBA00022807"/>
    </source>
</evidence>
<dbReference type="SUPFAM" id="SSF52540">
    <property type="entry name" value="P-loop containing nucleoside triphosphate hydrolases"/>
    <property type="match status" value="1"/>
</dbReference>
<evidence type="ECO:0000259" key="11">
    <source>
        <dbReference type="PROSITE" id="PS50893"/>
    </source>
</evidence>
<dbReference type="InterPro" id="IPR036640">
    <property type="entry name" value="ABC1_TM_sf"/>
</dbReference>
<gene>
    <name evidence="14" type="primary">lagD_1</name>
    <name evidence="14" type="ORF">PAECIP111893_00708</name>
</gene>
<dbReference type="GO" id="GO:0005524">
    <property type="term" value="F:ATP binding"/>
    <property type="evidence" value="ECO:0007669"/>
    <property type="project" value="UniProtKB-KW"/>
</dbReference>
<comment type="subcellular location">
    <subcellularLocation>
        <location evidence="1">Cell membrane</location>
        <topology evidence="1">Multi-pass membrane protein</topology>
    </subcellularLocation>
</comment>
<dbReference type="InterPro" id="IPR039421">
    <property type="entry name" value="Type_1_exporter"/>
</dbReference>
<keyword evidence="7 10" id="KW-1133">Transmembrane helix</keyword>
<dbReference type="NCBIfam" id="TIGR03796">
    <property type="entry name" value="NHLM_micro_ABC1"/>
    <property type="match status" value="1"/>
</dbReference>
<dbReference type="PANTHER" id="PTHR24221:SF654">
    <property type="entry name" value="ATP-BINDING CASSETTE SUB-FAMILY B MEMBER 6"/>
    <property type="match status" value="1"/>
</dbReference>
<evidence type="ECO:0000259" key="12">
    <source>
        <dbReference type="PROSITE" id="PS50929"/>
    </source>
</evidence>
<keyword evidence="5 14" id="KW-0067">ATP-binding</keyword>
<reference evidence="14" key="1">
    <citation type="submission" date="2022-01" db="EMBL/GenBank/DDBJ databases">
        <authorList>
            <person name="Criscuolo A."/>
        </authorList>
    </citation>
    <scope>NUCLEOTIDE SEQUENCE</scope>
    <source>
        <strain evidence="14">CIP111893</strain>
    </source>
</reference>
<name>A0ABM9BX13_9BACL</name>
<sequence>MALKRVKTPTVLQMEAVECGAAALAIVLAHYKSFIPLEELRIECGVSRDGSKASNLLKAARKYGMEAKGYRKNPEDLKTMQWPLIIHWNFNHFLVLEGIHKDRVYLNDPATGPREISYEEFDQSFTGVVIVAKPGEEYVRRGKPPSILTSLSSRIKGSEAALSFAVLAGLLLVIPGLVIPIFSKIFIDHVLLGQSQDWLMPLLVGMALTALLRAGLTWLQRYYLLRLEMKLALSSSSRFFWHVLRLPIEFFSQRYSGDIASRVVINDRVAQLLSGQLAVAVLNCVMIVFYLFLMLQYSVILTGIVVGASLLNLLFMRMITRKRNDQNQRLLQETGKMQGVSMNGLQVIETLKSNSSEADFFVKWSGHQGKLMNSTQQFGVSNGFLTAVPALLTSLSTVAILVIGGFQVMDGLLTIGTLVAFQSLAASFSNPVNEMVKLAGSVQEAGGSMKRLDDVMQYPVDRLFNENQAMDATQYAQYEQGQAADEAEAAGIGQSANAKLSGHVEIVNLTYGYNKLEQPLIDNFSLSIKPGMRVALIGGSGSGKSTIAKLIAGIYEPWSGDILFDDQRRDQIPRNRIGNSLAVVDQDIVLLEGTIKDNITFWDSTIPEIDVIRAAKDAAIHDHIAERSGGYEHMISENGGNFSGGQRQRLEIARALAGNPSIVVLDEATSALDPATEKIVDDSLRRRGLTCIIVAHRLSTIRDADEIIVMARGKIIERGTHASLLGLDGHYTRLIQGH</sequence>
<evidence type="ECO:0000256" key="3">
    <source>
        <dbReference type="ARBA" id="ARBA00022741"/>
    </source>
</evidence>
<feature type="transmembrane region" description="Helical" evidence="10">
    <location>
        <begin position="272"/>
        <end position="293"/>
    </location>
</feature>
<dbReference type="PROSITE" id="PS50893">
    <property type="entry name" value="ABC_TRANSPORTER_2"/>
    <property type="match status" value="1"/>
</dbReference>
<keyword evidence="6" id="KW-0813">Transport</keyword>
<evidence type="ECO:0000313" key="15">
    <source>
        <dbReference type="Proteomes" id="UP000838686"/>
    </source>
</evidence>
<keyword evidence="9" id="KW-0080">Bacteriocin transport</keyword>
<dbReference type="PANTHER" id="PTHR24221">
    <property type="entry name" value="ATP-BINDING CASSETTE SUB-FAMILY B"/>
    <property type="match status" value="1"/>
</dbReference>
<evidence type="ECO:0000256" key="6">
    <source>
        <dbReference type="ARBA" id="ARBA00022927"/>
    </source>
</evidence>
<keyword evidence="8 10" id="KW-0472">Membrane</keyword>
<keyword evidence="6" id="KW-0653">Protein transport</keyword>
<dbReference type="GO" id="GO:0016787">
    <property type="term" value="F:hydrolase activity"/>
    <property type="evidence" value="ECO:0007669"/>
    <property type="project" value="UniProtKB-KW"/>
</dbReference>
<dbReference type="InterPro" id="IPR005074">
    <property type="entry name" value="Peptidase_C39"/>
</dbReference>
<feature type="domain" description="Peptidase C39" evidence="13">
    <location>
        <begin position="13"/>
        <end position="132"/>
    </location>
</feature>
<feature type="domain" description="ABC transporter" evidence="11">
    <location>
        <begin position="504"/>
        <end position="737"/>
    </location>
</feature>
<keyword evidence="14" id="KW-0378">Hydrolase</keyword>
<evidence type="ECO:0000256" key="2">
    <source>
        <dbReference type="ARBA" id="ARBA00022692"/>
    </source>
</evidence>
<dbReference type="InterPro" id="IPR022514">
    <property type="entry name" value="NHPM_micro_ABC1"/>
</dbReference>
<dbReference type="InterPro" id="IPR003439">
    <property type="entry name" value="ABC_transporter-like_ATP-bd"/>
</dbReference>
<dbReference type="EMBL" id="CAKMMF010000003">
    <property type="protein sequence ID" value="CAH1195514.1"/>
    <property type="molecule type" value="Genomic_DNA"/>
</dbReference>
<dbReference type="EC" id="3.4.22.-" evidence="14"/>
<evidence type="ECO:0000256" key="9">
    <source>
        <dbReference type="ARBA" id="ARBA00043264"/>
    </source>
</evidence>
<evidence type="ECO:0000256" key="7">
    <source>
        <dbReference type="ARBA" id="ARBA00022989"/>
    </source>
</evidence>
<dbReference type="InterPro" id="IPR027417">
    <property type="entry name" value="P-loop_NTPase"/>
</dbReference>
<keyword evidence="4" id="KW-0788">Thiol protease</keyword>
<dbReference type="SUPFAM" id="SSF90123">
    <property type="entry name" value="ABC transporter transmembrane region"/>
    <property type="match status" value="1"/>
</dbReference>
<feature type="transmembrane region" description="Helical" evidence="10">
    <location>
        <begin position="299"/>
        <end position="319"/>
    </location>
</feature>
<dbReference type="PROSITE" id="PS50929">
    <property type="entry name" value="ABC_TM1F"/>
    <property type="match status" value="1"/>
</dbReference>
<keyword evidence="4" id="KW-0645">Protease</keyword>
<feature type="transmembrane region" description="Helical" evidence="10">
    <location>
        <begin position="384"/>
        <end position="406"/>
    </location>
</feature>
<dbReference type="SMART" id="SM00382">
    <property type="entry name" value="AAA"/>
    <property type="match status" value="1"/>
</dbReference>
<keyword evidence="2 10" id="KW-0812">Transmembrane</keyword>
<accession>A0ABM9BX13</accession>
<dbReference type="Gene3D" id="1.20.1560.10">
    <property type="entry name" value="ABC transporter type 1, transmembrane domain"/>
    <property type="match status" value="1"/>
</dbReference>
<feature type="transmembrane region" description="Helical" evidence="10">
    <location>
        <begin position="160"/>
        <end position="186"/>
    </location>
</feature>
<dbReference type="Pfam" id="PF03412">
    <property type="entry name" value="Peptidase_C39"/>
    <property type="match status" value="1"/>
</dbReference>
<evidence type="ECO:0000259" key="13">
    <source>
        <dbReference type="PROSITE" id="PS50990"/>
    </source>
</evidence>
<dbReference type="RefSeq" id="WP_236338994.1">
    <property type="nucleotide sequence ID" value="NZ_CAKMMF010000003.1"/>
</dbReference>
<protein>
    <submittedName>
        <fullName evidence="14">Lactococcin-G-processing and transport ATP-binding protein LagD</fullName>
        <ecNumber evidence="14">3.4.22.-</ecNumber>
    </submittedName>
</protein>
<dbReference type="Pfam" id="PF00664">
    <property type="entry name" value="ABC_membrane"/>
    <property type="match status" value="1"/>
</dbReference>